<sequence>MPRPKGKKNTNLLKEVKDIVRKEIAEEIEEKNAITQYNNVFLQSSIPTGVVLNGQGNFFKLIPEIFQSTTGSAGSAYNERIGNEITLKEVDIHGFLNSRQDLVNLAANPENVKLAVRVMILRAKEINDQEVLFDNMPTDTLIRFGEQSTGFGGPVSYQGYR</sequence>
<protein>
    <recommendedName>
        <fullName evidence="2">Coat protein</fullName>
    </recommendedName>
</protein>
<evidence type="ECO:0000313" key="1">
    <source>
        <dbReference type="EMBL" id="AGA18290.1"/>
    </source>
</evidence>
<accession>S4TDN2</accession>
<organism evidence="1">
    <name type="scientific">uncultured marine virus</name>
    <dbReference type="NCBI Taxonomy" id="186617"/>
    <lineage>
        <taxon>Viruses</taxon>
        <taxon>environmental samples</taxon>
    </lineage>
</organism>
<dbReference type="InterPro" id="IPR029053">
    <property type="entry name" value="Viral_coat"/>
</dbReference>
<name>S4TDN2_9VIRU</name>
<dbReference type="Gene3D" id="2.60.120.20">
    <property type="match status" value="1"/>
</dbReference>
<evidence type="ECO:0008006" key="2">
    <source>
        <dbReference type="Google" id="ProtNLM"/>
    </source>
</evidence>
<dbReference type="EMBL" id="JX904195">
    <property type="protein sequence ID" value="AGA18290.1"/>
    <property type="molecule type" value="Genomic_DNA"/>
</dbReference>
<reference evidence="1" key="1">
    <citation type="journal article" date="2013" name="ISME J.">
        <title>Previously unknown and highly divergent ssDNA viruses populate the oceans.</title>
        <authorList>
            <person name="Labonte J.M."/>
            <person name="Suttle C.A."/>
        </authorList>
    </citation>
    <scope>NUCLEOTIDE SEQUENCE</scope>
</reference>
<proteinExistence type="predicted"/>